<keyword evidence="8" id="KW-0411">Iron-sulfur</keyword>
<dbReference type="CDD" id="cd06214">
    <property type="entry name" value="PA_degradation_oxidoreductase_like"/>
    <property type="match status" value="1"/>
</dbReference>
<keyword evidence="2" id="KW-0285">Flavoprotein</keyword>
<dbReference type="InterPro" id="IPR036010">
    <property type="entry name" value="2Fe-2S_ferredoxin-like_sf"/>
</dbReference>
<dbReference type="InterPro" id="IPR039261">
    <property type="entry name" value="FNR_nucleotide-bd"/>
</dbReference>
<feature type="domain" description="FAD-binding FR-type" evidence="11">
    <location>
        <begin position="3"/>
        <end position="107"/>
    </location>
</feature>
<sequence length="352" mass="38155">MQRDFHTLTVADTRQEIGGAATSVTFDVPPALADLFQWAPGQHLTVRFQIAGAEQRRSYTISNPPGSALRITVKRVKDGIISNHIGDTLSAGDTVEVMPPFGHFTLQPGPLKRCTHYFFGAGSGITPLYAMIKSVLADEPHSTAHLIYGNANANSIIFCDELEQMQAQHPDRFTLRHVLSHPSLLSWFSPWRTGRLDADTIQAALAETPPVAQDTHYWICGPGSMNSDIRGALRNLDVPDDRIHMESFGGDIEDDLSETGMAATARISLGDKVADVPVAAGQTILDAALAAGLNPPFSCQSGVCGACVAYLEDGSVHMRNRMALEDRDVEKGQILCCQSVATQKNLSVRFED</sequence>
<dbReference type="Pfam" id="PF00175">
    <property type="entry name" value="NAD_binding_1"/>
    <property type="match status" value="1"/>
</dbReference>
<dbReference type="PRINTS" id="PR00371">
    <property type="entry name" value="FPNCR"/>
</dbReference>
<evidence type="ECO:0000256" key="1">
    <source>
        <dbReference type="ARBA" id="ARBA00001974"/>
    </source>
</evidence>
<keyword evidence="13" id="KW-1185">Reference proteome</keyword>
<dbReference type="PROSITE" id="PS51384">
    <property type="entry name" value="FAD_FR"/>
    <property type="match status" value="1"/>
</dbReference>
<evidence type="ECO:0000256" key="6">
    <source>
        <dbReference type="ARBA" id="ARBA00023002"/>
    </source>
</evidence>
<dbReference type="PROSITE" id="PS00197">
    <property type="entry name" value="2FE2S_FER_1"/>
    <property type="match status" value="1"/>
</dbReference>
<evidence type="ECO:0000256" key="8">
    <source>
        <dbReference type="ARBA" id="ARBA00023014"/>
    </source>
</evidence>
<evidence type="ECO:0000256" key="2">
    <source>
        <dbReference type="ARBA" id="ARBA00022630"/>
    </source>
</evidence>
<proteinExistence type="predicted"/>
<dbReference type="PANTHER" id="PTHR47354:SF8">
    <property type="entry name" value="1,2-PHENYLACETYL-COA EPOXIDASE, SUBUNIT E"/>
    <property type="match status" value="1"/>
</dbReference>
<dbReference type="InterPro" id="IPR050415">
    <property type="entry name" value="MRET"/>
</dbReference>
<dbReference type="CDD" id="cd00207">
    <property type="entry name" value="fer2"/>
    <property type="match status" value="1"/>
</dbReference>
<dbReference type="EC" id="1.-.-.-" evidence="12"/>
<evidence type="ECO:0000256" key="9">
    <source>
        <dbReference type="ARBA" id="ARBA00034078"/>
    </source>
</evidence>
<reference evidence="13" key="1">
    <citation type="submission" date="2015-09" db="EMBL/GenBank/DDBJ databases">
        <authorList>
            <person name="Rodrigo-Torres L."/>
            <person name="Arahal D.R."/>
        </authorList>
    </citation>
    <scope>NUCLEOTIDE SEQUENCE [LARGE SCALE GENOMIC DNA]</scope>
    <source>
        <strain evidence="13">CECT 5091</strain>
    </source>
</reference>
<dbReference type="InterPro" id="IPR008333">
    <property type="entry name" value="Cbr1-like_FAD-bd_dom"/>
</dbReference>
<dbReference type="GO" id="GO:0051537">
    <property type="term" value="F:2 iron, 2 sulfur cluster binding"/>
    <property type="evidence" value="ECO:0007669"/>
    <property type="project" value="UniProtKB-KW"/>
</dbReference>
<comment type="cofactor">
    <cofactor evidence="1">
        <name>FAD</name>
        <dbReference type="ChEBI" id="CHEBI:57692"/>
    </cofactor>
</comment>
<dbReference type="Proteomes" id="UP000051260">
    <property type="component" value="Unassembled WGS sequence"/>
</dbReference>
<keyword evidence="4" id="KW-0479">Metal-binding</keyword>
<dbReference type="PANTHER" id="PTHR47354">
    <property type="entry name" value="NADH OXIDOREDUCTASE HCR"/>
    <property type="match status" value="1"/>
</dbReference>
<gene>
    <name evidence="12" type="primary">paaE</name>
    <name evidence="12" type="ORF">RUE5091_03207</name>
</gene>
<dbReference type="PROSITE" id="PS51085">
    <property type="entry name" value="2FE2S_FER_2"/>
    <property type="match status" value="1"/>
</dbReference>
<comment type="cofactor">
    <cofactor evidence="9">
        <name>[2Fe-2S] cluster</name>
        <dbReference type="ChEBI" id="CHEBI:190135"/>
    </cofactor>
</comment>
<dbReference type="EMBL" id="CYUD01000010">
    <property type="protein sequence ID" value="CUK09664.1"/>
    <property type="molecule type" value="Genomic_DNA"/>
</dbReference>
<keyword evidence="7" id="KW-0408">Iron</keyword>
<evidence type="ECO:0000259" key="11">
    <source>
        <dbReference type="PROSITE" id="PS51384"/>
    </source>
</evidence>
<accession>A0A0P1IF53</accession>
<protein>
    <submittedName>
        <fullName evidence="12">1,2-phenylacetyl-CoA epoxidase, subunit E</fullName>
        <ecNumber evidence="12">1.-.-.-</ecNumber>
    </submittedName>
</protein>
<dbReference type="InterPro" id="IPR017938">
    <property type="entry name" value="Riboflavin_synthase-like_b-brl"/>
</dbReference>
<dbReference type="SUPFAM" id="SSF52343">
    <property type="entry name" value="Ferredoxin reductase-like, C-terminal NADP-linked domain"/>
    <property type="match status" value="1"/>
</dbReference>
<evidence type="ECO:0000313" key="13">
    <source>
        <dbReference type="Proteomes" id="UP000051260"/>
    </source>
</evidence>
<evidence type="ECO:0000313" key="12">
    <source>
        <dbReference type="EMBL" id="CUK09664.1"/>
    </source>
</evidence>
<dbReference type="AlphaFoldDB" id="A0A0P1IF53"/>
<dbReference type="Pfam" id="PF00970">
    <property type="entry name" value="FAD_binding_6"/>
    <property type="match status" value="1"/>
</dbReference>
<evidence type="ECO:0000259" key="10">
    <source>
        <dbReference type="PROSITE" id="PS51085"/>
    </source>
</evidence>
<dbReference type="Gene3D" id="3.10.20.30">
    <property type="match status" value="1"/>
</dbReference>
<keyword evidence="5" id="KW-0274">FAD</keyword>
<dbReference type="InterPro" id="IPR017927">
    <property type="entry name" value="FAD-bd_FR_type"/>
</dbReference>
<dbReference type="InterPro" id="IPR001433">
    <property type="entry name" value="OxRdtase_FAD/NAD-bd"/>
</dbReference>
<dbReference type="Pfam" id="PF00111">
    <property type="entry name" value="Fer2"/>
    <property type="match status" value="1"/>
</dbReference>
<organism evidence="12 13">
    <name type="scientific">Ruegeria denitrificans</name>
    <dbReference type="NCBI Taxonomy" id="1715692"/>
    <lineage>
        <taxon>Bacteria</taxon>
        <taxon>Pseudomonadati</taxon>
        <taxon>Pseudomonadota</taxon>
        <taxon>Alphaproteobacteria</taxon>
        <taxon>Rhodobacterales</taxon>
        <taxon>Roseobacteraceae</taxon>
        <taxon>Ruegeria</taxon>
    </lineage>
</organism>
<dbReference type="RefSeq" id="WP_058282883.1">
    <property type="nucleotide sequence ID" value="NZ_CYUD01000010.1"/>
</dbReference>
<dbReference type="GO" id="GO:0046872">
    <property type="term" value="F:metal ion binding"/>
    <property type="evidence" value="ECO:0007669"/>
    <property type="project" value="UniProtKB-KW"/>
</dbReference>
<evidence type="ECO:0000256" key="4">
    <source>
        <dbReference type="ARBA" id="ARBA00022723"/>
    </source>
</evidence>
<dbReference type="InterPro" id="IPR001709">
    <property type="entry name" value="Flavoprot_Pyr_Nucl_cyt_Rdtase"/>
</dbReference>
<feature type="domain" description="2Fe-2S ferredoxin-type" evidence="10">
    <location>
        <begin position="263"/>
        <end position="352"/>
    </location>
</feature>
<dbReference type="OrthoDB" id="9792185at2"/>
<keyword evidence="3" id="KW-0001">2Fe-2S</keyword>
<dbReference type="PRINTS" id="PR00406">
    <property type="entry name" value="CYTB5RDTASE"/>
</dbReference>
<dbReference type="STRING" id="1715692.RUE5091_03207"/>
<dbReference type="GO" id="GO:0050660">
    <property type="term" value="F:flavin adenine dinucleotide binding"/>
    <property type="evidence" value="ECO:0007669"/>
    <property type="project" value="TreeGrafter"/>
</dbReference>
<dbReference type="SUPFAM" id="SSF54292">
    <property type="entry name" value="2Fe-2S ferredoxin-like"/>
    <property type="match status" value="1"/>
</dbReference>
<dbReference type="InterPro" id="IPR012675">
    <property type="entry name" value="Beta-grasp_dom_sf"/>
</dbReference>
<dbReference type="Gene3D" id="3.40.50.80">
    <property type="entry name" value="Nucleotide-binding domain of ferredoxin-NADP reductase (FNR) module"/>
    <property type="match status" value="1"/>
</dbReference>
<dbReference type="GO" id="GO:0016491">
    <property type="term" value="F:oxidoreductase activity"/>
    <property type="evidence" value="ECO:0007669"/>
    <property type="project" value="UniProtKB-KW"/>
</dbReference>
<name>A0A0P1IF53_9RHOB</name>
<evidence type="ECO:0000256" key="3">
    <source>
        <dbReference type="ARBA" id="ARBA00022714"/>
    </source>
</evidence>
<dbReference type="Gene3D" id="2.40.30.10">
    <property type="entry name" value="Translation factors"/>
    <property type="match status" value="1"/>
</dbReference>
<dbReference type="SUPFAM" id="SSF63380">
    <property type="entry name" value="Riboflavin synthase domain-like"/>
    <property type="match status" value="1"/>
</dbReference>
<evidence type="ECO:0000256" key="5">
    <source>
        <dbReference type="ARBA" id="ARBA00022827"/>
    </source>
</evidence>
<evidence type="ECO:0000256" key="7">
    <source>
        <dbReference type="ARBA" id="ARBA00023004"/>
    </source>
</evidence>
<dbReference type="InterPro" id="IPR006058">
    <property type="entry name" value="2Fe2S_fd_BS"/>
</dbReference>
<keyword evidence="6 12" id="KW-0560">Oxidoreductase</keyword>
<dbReference type="InterPro" id="IPR001041">
    <property type="entry name" value="2Fe-2S_ferredoxin-type"/>
</dbReference>